<evidence type="ECO:0000256" key="3">
    <source>
        <dbReference type="RuleBase" id="RU000363"/>
    </source>
</evidence>
<feature type="domain" description="Ketoreductase" evidence="4">
    <location>
        <begin position="9"/>
        <end position="189"/>
    </location>
</feature>
<dbReference type="EMBL" id="FCOK02000034">
    <property type="protein sequence ID" value="SAL46858.1"/>
    <property type="molecule type" value="Genomic_DNA"/>
</dbReference>
<protein>
    <submittedName>
        <fullName evidence="5">Short-chain dehydrogenase/reductase SDR</fullName>
    </submittedName>
</protein>
<dbReference type="InterPro" id="IPR036291">
    <property type="entry name" value="NAD(P)-bd_dom_sf"/>
</dbReference>
<keyword evidence="2" id="KW-0560">Oxidoreductase</keyword>
<comment type="similarity">
    <text evidence="1 3">Belongs to the short-chain dehydrogenases/reductases (SDR) family.</text>
</comment>
<proteinExistence type="inferred from homology"/>
<dbReference type="Gene3D" id="3.40.50.720">
    <property type="entry name" value="NAD(P)-binding Rossmann-like Domain"/>
    <property type="match status" value="1"/>
</dbReference>
<dbReference type="PANTHER" id="PTHR43976">
    <property type="entry name" value="SHORT CHAIN DEHYDROGENASE"/>
    <property type="match status" value="1"/>
</dbReference>
<evidence type="ECO:0000256" key="2">
    <source>
        <dbReference type="ARBA" id="ARBA00023002"/>
    </source>
</evidence>
<dbReference type="InterPro" id="IPR051911">
    <property type="entry name" value="SDR_oxidoreductase"/>
</dbReference>
<dbReference type="InterPro" id="IPR002347">
    <property type="entry name" value="SDR_fam"/>
</dbReference>
<organism evidence="5 6">
    <name type="scientific">Caballeronia udeis</name>
    <dbReference type="NCBI Taxonomy" id="1232866"/>
    <lineage>
        <taxon>Bacteria</taxon>
        <taxon>Pseudomonadati</taxon>
        <taxon>Pseudomonadota</taxon>
        <taxon>Betaproteobacteria</taxon>
        <taxon>Burkholderiales</taxon>
        <taxon>Burkholderiaceae</taxon>
        <taxon>Caballeronia</taxon>
    </lineage>
</organism>
<accession>A0A158HR40</accession>
<evidence type="ECO:0000259" key="4">
    <source>
        <dbReference type="SMART" id="SM00822"/>
    </source>
</evidence>
<dbReference type="SMART" id="SM00822">
    <property type="entry name" value="PKS_KR"/>
    <property type="match status" value="1"/>
</dbReference>
<dbReference type="SUPFAM" id="SSF51735">
    <property type="entry name" value="NAD(P)-binding Rossmann-fold domains"/>
    <property type="match status" value="1"/>
</dbReference>
<evidence type="ECO:0000313" key="5">
    <source>
        <dbReference type="EMBL" id="SAL46858.1"/>
    </source>
</evidence>
<dbReference type="AlphaFoldDB" id="A0A158HR40"/>
<evidence type="ECO:0000313" key="6">
    <source>
        <dbReference type="Proteomes" id="UP000054683"/>
    </source>
</evidence>
<evidence type="ECO:0000256" key="1">
    <source>
        <dbReference type="ARBA" id="ARBA00006484"/>
    </source>
</evidence>
<name>A0A158HR40_9BURK</name>
<dbReference type="PROSITE" id="PS00061">
    <property type="entry name" value="ADH_SHORT"/>
    <property type="match status" value="1"/>
</dbReference>
<dbReference type="CDD" id="cd05374">
    <property type="entry name" value="17beta-HSD-like_SDR_c"/>
    <property type="match status" value="1"/>
</dbReference>
<reference evidence="5 6" key="1">
    <citation type="submission" date="2016-01" db="EMBL/GenBank/DDBJ databases">
        <authorList>
            <person name="Oliw E.H."/>
        </authorList>
    </citation>
    <scope>NUCLEOTIDE SEQUENCE [LARGE SCALE GENOMIC DNA]</scope>
    <source>
        <strain evidence="5">LMG 27134</strain>
    </source>
</reference>
<dbReference type="Pfam" id="PF00106">
    <property type="entry name" value="adh_short"/>
    <property type="match status" value="1"/>
</dbReference>
<dbReference type="GO" id="GO:0016491">
    <property type="term" value="F:oxidoreductase activity"/>
    <property type="evidence" value="ECO:0007669"/>
    <property type="project" value="UniProtKB-KW"/>
</dbReference>
<dbReference type="Proteomes" id="UP000054683">
    <property type="component" value="Unassembled WGS sequence"/>
</dbReference>
<dbReference type="PRINTS" id="PR00080">
    <property type="entry name" value="SDRFAMILY"/>
</dbReference>
<dbReference type="PRINTS" id="PR00081">
    <property type="entry name" value="GDHRDH"/>
</dbReference>
<dbReference type="InterPro" id="IPR020904">
    <property type="entry name" value="Sc_DH/Rdtase_CS"/>
</dbReference>
<dbReference type="InterPro" id="IPR057326">
    <property type="entry name" value="KR_dom"/>
</dbReference>
<gene>
    <name evidence="5" type="ORF">AWB69_04718</name>
</gene>
<dbReference type="PANTHER" id="PTHR43976:SF16">
    <property type="entry name" value="SHORT-CHAIN DEHYDROGENASE_REDUCTASE FAMILY PROTEIN"/>
    <property type="match status" value="1"/>
</dbReference>
<sequence length="207" mass="21732">MTPQTSFKRVWMITGASRGIGAEITAAALAQGDAVVATARKSSAVTHALGLQPGLLAVDLDVTSESAAHHAVKLAVEHFGRIDVLVNNAGYGLAGAVEETSAEEVRSIFDTNVMGLLNVTRAVLPQMRSQRSGHVINMSSLGGYRVGAGFGVYGSTKFAVEGLSEALHAELAPLGIHVTVVEPGYFRTDFSRFIVCNGSEECDRGLC</sequence>